<name>A0A1Q5PWF9_9ACTO</name>
<dbReference type="AlphaFoldDB" id="A0A1Q5PWF9"/>
<accession>A0A1Q5PWF9</accession>
<dbReference type="InterPro" id="IPR022029">
    <property type="entry name" value="YoaR-like_PG-bd"/>
</dbReference>
<feature type="compositionally biased region" description="Low complexity" evidence="1">
    <location>
        <begin position="138"/>
        <end position="175"/>
    </location>
</feature>
<keyword evidence="2" id="KW-0472">Membrane</keyword>
<dbReference type="Proteomes" id="UP000185612">
    <property type="component" value="Unassembled WGS sequence"/>
</dbReference>
<feature type="compositionally biased region" description="Pro residues" evidence="1">
    <location>
        <begin position="126"/>
        <end position="137"/>
    </location>
</feature>
<comment type="caution">
    <text evidence="4">The sequence shown here is derived from an EMBL/GenBank/DDBJ whole genome shotgun (WGS) entry which is preliminary data.</text>
</comment>
<dbReference type="InterPro" id="IPR007391">
    <property type="entry name" value="Vancomycin_resist_VanW"/>
</dbReference>
<evidence type="ECO:0000259" key="3">
    <source>
        <dbReference type="Pfam" id="PF12229"/>
    </source>
</evidence>
<feature type="transmembrane region" description="Helical" evidence="2">
    <location>
        <begin position="197"/>
        <end position="218"/>
    </location>
</feature>
<evidence type="ECO:0000256" key="2">
    <source>
        <dbReference type="SAM" id="Phobius"/>
    </source>
</evidence>
<feature type="region of interest" description="Disordered" evidence="1">
    <location>
        <begin position="51"/>
        <end position="188"/>
    </location>
</feature>
<organism evidence="4 5">
    <name type="scientific">Buchananella hordeovulneris</name>
    <dbReference type="NCBI Taxonomy" id="52770"/>
    <lineage>
        <taxon>Bacteria</taxon>
        <taxon>Bacillati</taxon>
        <taxon>Actinomycetota</taxon>
        <taxon>Actinomycetes</taxon>
        <taxon>Actinomycetales</taxon>
        <taxon>Actinomycetaceae</taxon>
        <taxon>Buchananella</taxon>
    </lineage>
</organism>
<dbReference type="STRING" id="52770.BSZ40_05275"/>
<keyword evidence="5" id="KW-1185">Reference proteome</keyword>
<protein>
    <recommendedName>
        <fullName evidence="3">YoaR-like putative peptidoglycan binding domain-containing protein</fullName>
    </recommendedName>
</protein>
<evidence type="ECO:0000256" key="1">
    <source>
        <dbReference type="SAM" id="MobiDB-lite"/>
    </source>
</evidence>
<feature type="region of interest" description="Disordered" evidence="1">
    <location>
        <begin position="1"/>
        <end position="37"/>
    </location>
</feature>
<feature type="domain" description="YoaR-like putative peptidoglycan binding" evidence="3">
    <location>
        <begin position="426"/>
        <end position="500"/>
    </location>
</feature>
<dbReference type="EMBL" id="MQVS01000004">
    <property type="protein sequence ID" value="OKL51897.1"/>
    <property type="molecule type" value="Genomic_DNA"/>
</dbReference>
<proteinExistence type="predicted"/>
<dbReference type="OrthoDB" id="9813301at2"/>
<dbReference type="PANTHER" id="PTHR35788">
    <property type="entry name" value="EXPORTED PROTEIN-RELATED"/>
    <property type="match status" value="1"/>
</dbReference>
<dbReference type="PANTHER" id="PTHR35788:SF1">
    <property type="entry name" value="EXPORTED PROTEIN"/>
    <property type="match status" value="1"/>
</dbReference>
<feature type="compositionally biased region" description="Low complexity" evidence="1">
    <location>
        <begin position="110"/>
        <end position="125"/>
    </location>
</feature>
<evidence type="ECO:0000313" key="4">
    <source>
        <dbReference type="EMBL" id="OKL51897.1"/>
    </source>
</evidence>
<dbReference type="RefSeq" id="WP_073824025.1">
    <property type="nucleotide sequence ID" value="NZ_MQVS01000004.1"/>
</dbReference>
<dbReference type="Pfam" id="PF12229">
    <property type="entry name" value="PG_binding_4"/>
    <property type="match status" value="1"/>
</dbReference>
<sequence>MSDEMARPGLPPEDFPGQHTRPRSPAPGEATEKLSAPVVAELVAEALAASQPPTPLAAAPAEAGEETVRLARPAGPTPTATSHNVPGAGAAAGGLQPQDDQTRPLARPVGTAGTRAAQTTRLPAVSGPPAPAVPPAQAPVASPVVARPPTASGAAAAAAAHQADGSPAAPADGPAYSRGAGGLPPEQAAPARRRWPIFVAVGVALLAVAYIVVAHLLAGNMPNGLVLSGVPVGGLGRDEALQQLEEGLQGELTAPVVLQVGDKRVELDPAAAGLRADLAASVDRYTEVSYLPQDIFSHLFGAQATNVETVVDKAALRQALTEVAPQLTTEPRPGGLHLEGIEPIRTEPATGLAPDLEASVELVADKWLAQVGPLQLPARATEPSITGKAVDEAVGLARTITGAPAAVVVGDKSLSFTPEQLAALVSFEARDGKLVPQINVERLHERVHSELPGAEVAPVDAKFVFEGGKPKLEPSVPGAKIEPDKLAAALLQAASSKSDRNARPDLVEQEAQFTTEAAEKLGIKEVIVEFSTPLTEEPQRTENIRVGSEKITGTLIKPGETFSLEESLGPVELETGFVDAGVIVDGLHSSALGGGLSQLATNTFNAGFLAGFEDIEHKPHSEYLDRYPAGREATLWTGKHDVKWQNNTEYGVLVQAGISNGEAWIKLWSTKYWEVTTNTSDRYDFVAPITRYSTDPRCEPTGAGNSGFSVTVERTRRHGQKTETQSWETRYVASDEIICGPQP</sequence>
<dbReference type="InParanoid" id="A0A1Q5PWF9"/>
<reference evidence="5" key="1">
    <citation type="submission" date="2016-12" db="EMBL/GenBank/DDBJ databases">
        <authorList>
            <person name="Meng X."/>
        </authorList>
    </citation>
    <scope>NUCLEOTIDE SEQUENCE [LARGE SCALE GENOMIC DNA]</scope>
    <source>
        <strain evidence="5">DSM 20732</strain>
    </source>
</reference>
<feature type="compositionally biased region" description="Low complexity" evidence="1">
    <location>
        <begin position="51"/>
        <end position="62"/>
    </location>
</feature>
<keyword evidence="2" id="KW-0812">Transmembrane</keyword>
<dbReference type="Pfam" id="PF04294">
    <property type="entry name" value="VanW"/>
    <property type="match status" value="1"/>
</dbReference>
<evidence type="ECO:0000313" key="5">
    <source>
        <dbReference type="Proteomes" id="UP000185612"/>
    </source>
</evidence>
<gene>
    <name evidence="4" type="ORF">BSZ40_05275</name>
</gene>
<keyword evidence="2" id="KW-1133">Transmembrane helix</keyword>
<dbReference type="InterPro" id="IPR052913">
    <property type="entry name" value="Glycopeptide_resist_protein"/>
</dbReference>